<dbReference type="GO" id="GO:0006355">
    <property type="term" value="P:regulation of DNA-templated transcription"/>
    <property type="evidence" value="ECO:0007669"/>
    <property type="project" value="InterPro"/>
</dbReference>
<dbReference type="PRINTS" id="PR00111">
    <property type="entry name" value="ABHYDROLASE"/>
</dbReference>
<evidence type="ECO:0000256" key="3">
    <source>
        <dbReference type="SAM" id="Phobius"/>
    </source>
</evidence>
<dbReference type="GO" id="GO:0003677">
    <property type="term" value="F:DNA binding"/>
    <property type="evidence" value="ECO:0007669"/>
    <property type="project" value="UniProtKB-UniRule"/>
</dbReference>
<dbReference type="InterPro" id="IPR036388">
    <property type="entry name" value="WH-like_DNA-bd_sf"/>
</dbReference>
<evidence type="ECO:0000259" key="4">
    <source>
        <dbReference type="PROSITE" id="PS51755"/>
    </source>
</evidence>
<dbReference type="Proteomes" id="UP000613768">
    <property type="component" value="Unassembled WGS sequence"/>
</dbReference>
<dbReference type="InterPro" id="IPR016032">
    <property type="entry name" value="Sig_transdc_resp-reg_C-effctor"/>
</dbReference>
<dbReference type="PANTHER" id="PTHR43798:SF5">
    <property type="entry name" value="MONOACYLGLYCEROL LIPASE ABHD6"/>
    <property type="match status" value="1"/>
</dbReference>
<dbReference type="GO" id="GO:0016020">
    <property type="term" value="C:membrane"/>
    <property type="evidence" value="ECO:0007669"/>
    <property type="project" value="TreeGrafter"/>
</dbReference>
<dbReference type="Gene3D" id="3.40.50.1820">
    <property type="entry name" value="alpha/beta hydrolase"/>
    <property type="match status" value="1"/>
</dbReference>
<organism evidence="5 6">
    <name type="scientific">Pseudomarimonas arenosa</name>
    <dbReference type="NCBI Taxonomy" id="2774145"/>
    <lineage>
        <taxon>Bacteria</taxon>
        <taxon>Pseudomonadati</taxon>
        <taxon>Pseudomonadota</taxon>
        <taxon>Gammaproteobacteria</taxon>
        <taxon>Lysobacterales</taxon>
        <taxon>Lysobacteraceae</taxon>
        <taxon>Pseudomarimonas</taxon>
    </lineage>
</organism>
<dbReference type="RefSeq" id="WP_192030373.1">
    <property type="nucleotide sequence ID" value="NZ_JACYTR010000036.1"/>
</dbReference>
<evidence type="ECO:0000256" key="2">
    <source>
        <dbReference type="PROSITE-ProRule" id="PRU01091"/>
    </source>
</evidence>
<dbReference type="InterPro" id="IPR001867">
    <property type="entry name" value="OmpR/PhoB-type_DNA-bd"/>
</dbReference>
<gene>
    <name evidence="5" type="ORF">IFO71_14515</name>
</gene>
<dbReference type="PANTHER" id="PTHR43798">
    <property type="entry name" value="MONOACYLGLYCEROL LIPASE"/>
    <property type="match status" value="1"/>
</dbReference>
<name>A0AAW3ZLN1_9GAMM</name>
<keyword evidence="3" id="KW-0812">Transmembrane</keyword>
<dbReference type="InterPro" id="IPR000073">
    <property type="entry name" value="AB_hydrolase_1"/>
</dbReference>
<dbReference type="Pfam" id="PF00486">
    <property type="entry name" value="Trans_reg_C"/>
    <property type="match status" value="1"/>
</dbReference>
<dbReference type="SUPFAM" id="SSF53474">
    <property type="entry name" value="alpha/beta-Hydrolases"/>
    <property type="match status" value="1"/>
</dbReference>
<dbReference type="InterPro" id="IPR029058">
    <property type="entry name" value="AB_hydrolase_fold"/>
</dbReference>
<evidence type="ECO:0000256" key="1">
    <source>
        <dbReference type="ARBA" id="ARBA00023125"/>
    </source>
</evidence>
<dbReference type="CDD" id="cd00383">
    <property type="entry name" value="trans_reg_C"/>
    <property type="match status" value="1"/>
</dbReference>
<comment type="caution">
    <text evidence="5">The sequence shown here is derived from an EMBL/GenBank/DDBJ whole genome shotgun (WGS) entry which is preliminary data.</text>
</comment>
<evidence type="ECO:0000313" key="6">
    <source>
        <dbReference type="Proteomes" id="UP000613768"/>
    </source>
</evidence>
<dbReference type="GO" id="GO:0000160">
    <property type="term" value="P:phosphorelay signal transduction system"/>
    <property type="evidence" value="ECO:0007669"/>
    <property type="project" value="InterPro"/>
</dbReference>
<protein>
    <submittedName>
        <fullName evidence="5">Alpha/beta fold hydrolase</fullName>
    </submittedName>
</protein>
<sequence>MIRSDHPAVTPFQFGDIEVDPAHCCLRFADGRQQKLTSQCMQVLCVLAREPGELVSRAALVEQVWQGNYAVGDRGIANVIWTLRKAMEDDKETPRYIQTVPRKGYRALAAVKGLANGESSTGQAVDAITAGGDSESPHVAQSQFAVKHVERARKSLFRQLSRAVLWALLIALGLLLAAVSIRPRIALELEYGRQSWLAGAAKHEVSAGDHTWSYLEAGSGKPLLLLHSFGSRKEHWLGVIGHLAKSHRVIAPDLPGWGESERKDDSDYGYAAQSRRFAEFVAAVREGGQIDLVGHGMGGGIALVWSANGPPELDSLVLLDSLGVEYDNDLARAVRLGDNPLEAADLSSLHRRFALLFDRVPPTPWPFDQALLDVHLEQLPFERRVLPSIVLPERGAFVPGQAAYAVDVPTLVLWCQRDRVVPFSVAEDLAKRLRNQRLRALDACNHMPMIEQPANTALEIDSFL</sequence>
<proteinExistence type="predicted"/>
<dbReference type="SUPFAM" id="SSF46894">
    <property type="entry name" value="C-terminal effector domain of the bipartite response regulators"/>
    <property type="match status" value="1"/>
</dbReference>
<keyword evidence="5" id="KW-0378">Hydrolase</keyword>
<dbReference type="AlphaFoldDB" id="A0AAW3ZLN1"/>
<dbReference type="InterPro" id="IPR050266">
    <property type="entry name" value="AB_hydrolase_sf"/>
</dbReference>
<evidence type="ECO:0000313" key="5">
    <source>
        <dbReference type="EMBL" id="MBD8526951.1"/>
    </source>
</evidence>
<feature type="DNA-binding region" description="OmpR/PhoB-type" evidence="2">
    <location>
        <begin position="9"/>
        <end position="109"/>
    </location>
</feature>
<dbReference type="EMBL" id="JACYTR010000036">
    <property type="protein sequence ID" value="MBD8526951.1"/>
    <property type="molecule type" value="Genomic_DNA"/>
</dbReference>
<reference evidence="5 6" key="1">
    <citation type="submission" date="2020-09" db="EMBL/GenBank/DDBJ databases">
        <title>Pseudoxanthomonas sp. CAU 1598 isolated from sand of Yaerae Beach.</title>
        <authorList>
            <person name="Kim W."/>
        </authorList>
    </citation>
    <scope>NUCLEOTIDE SEQUENCE [LARGE SCALE GENOMIC DNA]</scope>
    <source>
        <strain evidence="5 6">CAU 1598</strain>
    </source>
</reference>
<feature type="transmembrane region" description="Helical" evidence="3">
    <location>
        <begin position="163"/>
        <end position="181"/>
    </location>
</feature>
<keyword evidence="3" id="KW-1133">Transmembrane helix</keyword>
<keyword evidence="6" id="KW-1185">Reference proteome</keyword>
<dbReference type="SMART" id="SM00862">
    <property type="entry name" value="Trans_reg_C"/>
    <property type="match status" value="1"/>
</dbReference>
<dbReference type="Gene3D" id="1.10.10.10">
    <property type="entry name" value="Winged helix-like DNA-binding domain superfamily/Winged helix DNA-binding domain"/>
    <property type="match status" value="1"/>
</dbReference>
<keyword evidence="1 2" id="KW-0238">DNA-binding</keyword>
<dbReference type="GO" id="GO:0047372">
    <property type="term" value="F:monoacylglycerol lipase activity"/>
    <property type="evidence" value="ECO:0007669"/>
    <property type="project" value="TreeGrafter"/>
</dbReference>
<feature type="domain" description="OmpR/PhoB-type" evidence="4">
    <location>
        <begin position="9"/>
        <end position="109"/>
    </location>
</feature>
<dbReference type="GO" id="GO:0046464">
    <property type="term" value="P:acylglycerol catabolic process"/>
    <property type="evidence" value="ECO:0007669"/>
    <property type="project" value="TreeGrafter"/>
</dbReference>
<keyword evidence="3" id="KW-0472">Membrane</keyword>
<accession>A0AAW3ZLN1</accession>
<dbReference type="Pfam" id="PF12697">
    <property type="entry name" value="Abhydrolase_6"/>
    <property type="match status" value="1"/>
</dbReference>
<dbReference type="PROSITE" id="PS51755">
    <property type="entry name" value="OMPR_PHOB"/>
    <property type="match status" value="1"/>
</dbReference>